<evidence type="ECO:0000259" key="2">
    <source>
        <dbReference type="Pfam" id="PF00144"/>
    </source>
</evidence>
<feature type="signal peptide" evidence="1">
    <location>
        <begin position="1"/>
        <end position="19"/>
    </location>
</feature>
<dbReference type="SUPFAM" id="SSF56601">
    <property type="entry name" value="beta-lactamase/transpeptidase-like"/>
    <property type="match status" value="1"/>
</dbReference>
<dbReference type="Pfam" id="PF00144">
    <property type="entry name" value="Beta-lactamase"/>
    <property type="match status" value="1"/>
</dbReference>
<dbReference type="OrthoDB" id="1185352at2"/>
<dbReference type="EMBL" id="QLMA01000007">
    <property type="protein sequence ID" value="RAJ77333.1"/>
    <property type="molecule type" value="Genomic_DNA"/>
</dbReference>
<reference evidence="3 4" key="1">
    <citation type="submission" date="2018-06" db="EMBL/GenBank/DDBJ databases">
        <title>Genomic Encyclopedia of Archaeal and Bacterial Type Strains, Phase II (KMG-II): from individual species to whole genera.</title>
        <authorList>
            <person name="Goeker M."/>
        </authorList>
    </citation>
    <scope>NUCLEOTIDE SEQUENCE [LARGE SCALE GENOMIC DNA]</scope>
    <source>
        <strain evidence="3 4">DSM 29821</strain>
    </source>
</reference>
<evidence type="ECO:0000256" key="1">
    <source>
        <dbReference type="SAM" id="SignalP"/>
    </source>
</evidence>
<feature type="chain" id="PRO_5016300566" evidence="1">
    <location>
        <begin position="20"/>
        <end position="502"/>
    </location>
</feature>
<dbReference type="InterPro" id="IPR012338">
    <property type="entry name" value="Beta-lactam/transpept-like"/>
</dbReference>
<gene>
    <name evidence="3" type="ORF">CLV59_107100</name>
</gene>
<dbReference type="Gene3D" id="3.40.710.10">
    <property type="entry name" value="DD-peptidase/beta-lactamase superfamily"/>
    <property type="match status" value="1"/>
</dbReference>
<keyword evidence="1" id="KW-0732">Signal</keyword>
<evidence type="ECO:0000313" key="3">
    <source>
        <dbReference type="EMBL" id="RAJ77333.1"/>
    </source>
</evidence>
<evidence type="ECO:0000313" key="4">
    <source>
        <dbReference type="Proteomes" id="UP000249819"/>
    </source>
</evidence>
<proteinExistence type="predicted"/>
<dbReference type="Proteomes" id="UP000249819">
    <property type="component" value="Unassembled WGS sequence"/>
</dbReference>
<sequence length="502" mass="56828">MYRFFAFMIIFATVTTHVAAQHKASGSSTNAAPFYPGTPAEEHISADALAKIFPYVHDQEVNLHSLLLIRDKKIVLDAYFYPYRNGLRHDMASCTKSVTGLLIGIAMDHGFIRDENQLVRTYFPEIKTYSKNFQTLTIKDLLTMTSGLECGFDNEDKLFARLFQSNNWPAFIFNIPSITEPGKQFSYCSCNFQLLAEILYRATKLTPGQFADKYLFKPLGIAGYYWDKNEQGVNHGWGDLNLKPIDLAKIGQLLMNQGKWNNKQVISAGYIKKATAIQVPFSDNKGYGYGFWIDNDHAFNAVGRGGQRLYVDRLHKVIIVATGGGYDWDEKGGLSDLLSASFKLKDNDVKQALDTLIARTQLAAKQVHITAPNFVDQPEQSFFNKEIRFSQNRLGIKNARIVVGKDTTFNLTWNDGRIVVYPLGLGSQYHFYNDPTSGHVFAVRGYWKANADFQIDFNTLTKINRFLMDFKLAQHQPEVYITEDTKSVNEKIPVEIVGGESR</sequence>
<protein>
    <submittedName>
        <fullName evidence="3">CubicO group peptidase (Beta-lactamase class C family)</fullName>
    </submittedName>
</protein>
<name>A0A327VQK2_9BACT</name>
<dbReference type="PANTHER" id="PTHR43283:SF7">
    <property type="entry name" value="BETA-LACTAMASE-RELATED DOMAIN-CONTAINING PROTEIN"/>
    <property type="match status" value="1"/>
</dbReference>
<accession>A0A327VQK2</accession>
<keyword evidence="4" id="KW-1185">Reference proteome</keyword>
<dbReference type="InterPro" id="IPR050789">
    <property type="entry name" value="Diverse_Enzym_Activities"/>
</dbReference>
<comment type="caution">
    <text evidence="3">The sequence shown here is derived from an EMBL/GenBank/DDBJ whole genome shotgun (WGS) entry which is preliminary data.</text>
</comment>
<dbReference type="InterPro" id="IPR001466">
    <property type="entry name" value="Beta-lactam-related"/>
</dbReference>
<organism evidence="3 4">
    <name type="scientific">Chitinophaga dinghuensis</name>
    <dbReference type="NCBI Taxonomy" id="1539050"/>
    <lineage>
        <taxon>Bacteria</taxon>
        <taxon>Pseudomonadati</taxon>
        <taxon>Bacteroidota</taxon>
        <taxon>Chitinophagia</taxon>
        <taxon>Chitinophagales</taxon>
        <taxon>Chitinophagaceae</taxon>
        <taxon>Chitinophaga</taxon>
    </lineage>
</organism>
<dbReference type="PANTHER" id="PTHR43283">
    <property type="entry name" value="BETA-LACTAMASE-RELATED"/>
    <property type="match status" value="1"/>
</dbReference>
<dbReference type="RefSeq" id="WP_111593935.1">
    <property type="nucleotide sequence ID" value="NZ_QLMA01000007.1"/>
</dbReference>
<dbReference type="AlphaFoldDB" id="A0A327VQK2"/>
<feature type="domain" description="Beta-lactamase-related" evidence="2">
    <location>
        <begin position="65"/>
        <end position="321"/>
    </location>
</feature>